<name>A0A915PTT3_9BILA</name>
<organism evidence="1 2">
    <name type="scientific">Setaria digitata</name>
    <dbReference type="NCBI Taxonomy" id="48799"/>
    <lineage>
        <taxon>Eukaryota</taxon>
        <taxon>Metazoa</taxon>
        <taxon>Ecdysozoa</taxon>
        <taxon>Nematoda</taxon>
        <taxon>Chromadorea</taxon>
        <taxon>Rhabditida</taxon>
        <taxon>Spirurina</taxon>
        <taxon>Spiruromorpha</taxon>
        <taxon>Filarioidea</taxon>
        <taxon>Setariidae</taxon>
        <taxon>Setaria</taxon>
    </lineage>
</organism>
<dbReference type="Proteomes" id="UP000887581">
    <property type="component" value="Unplaced"/>
</dbReference>
<dbReference type="AlphaFoldDB" id="A0A915PTT3"/>
<reference evidence="2" key="1">
    <citation type="submission" date="2022-11" db="UniProtKB">
        <authorList>
            <consortium name="WormBaseParasite"/>
        </authorList>
    </citation>
    <scope>IDENTIFICATION</scope>
</reference>
<protein>
    <submittedName>
        <fullName evidence="2">Uncharacterized protein</fullName>
    </submittedName>
</protein>
<accession>A0A915PTT3</accession>
<sequence length="82" mass="9600">MCVNERKASRRPVHVWQLLEKKEFIWLFRKITDDMEGLGGGRATATTTNRLRDVTQQYTMEPTTDRLFPIDHLAASHLADQW</sequence>
<proteinExistence type="predicted"/>
<keyword evidence="1" id="KW-1185">Reference proteome</keyword>
<evidence type="ECO:0000313" key="1">
    <source>
        <dbReference type="Proteomes" id="UP000887581"/>
    </source>
</evidence>
<dbReference type="WBParaSite" id="sdigi.contig43.g2731.t1">
    <property type="protein sequence ID" value="sdigi.contig43.g2731.t1"/>
    <property type="gene ID" value="sdigi.contig43.g2731"/>
</dbReference>
<evidence type="ECO:0000313" key="2">
    <source>
        <dbReference type="WBParaSite" id="sdigi.contig43.g2731.t1"/>
    </source>
</evidence>